<dbReference type="OrthoDB" id="1668392at2759"/>
<dbReference type="InterPro" id="IPR011992">
    <property type="entry name" value="EF-hand-dom_pair"/>
</dbReference>
<accession>A0A8S0Q2X1</accession>
<dbReference type="EMBL" id="CACTIH010000674">
    <property type="protein sequence ID" value="CAA2961939.1"/>
    <property type="molecule type" value="Genomic_DNA"/>
</dbReference>
<protein>
    <submittedName>
        <fullName evidence="2">Phosphoinositide phospholipase C 2-like</fullName>
    </submittedName>
</protein>
<sequence length="211" mass="24451">MSKQTYKVCFCFHRRFRLAAAEAPEDIKALFNLYSDDGVMGLDQLRRFLVEVQKEENATLEDAQAVMDSLHEFKHLNIFHRKGLNIETFFKYLFGDVNPPLNPKTRLRDELTSRRVVRTGKTLLGSPHDCLRGEPSLTSAPLTRVPKNKLNLFCCHFNSERGLWCMQEYNNLVSRKSIILFDYYERNIESPTCAHPLHKYPVGFMFGNGAE</sequence>
<dbReference type="AlphaFoldDB" id="A0A8S0Q2X1"/>
<organism evidence="2 3">
    <name type="scientific">Olea europaea subsp. europaea</name>
    <dbReference type="NCBI Taxonomy" id="158383"/>
    <lineage>
        <taxon>Eukaryota</taxon>
        <taxon>Viridiplantae</taxon>
        <taxon>Streptophyta</taxon>
        <taxon>Embryophyta</taxon>
        <taxon>Tracheophyta</taxon>
        <taxon>Spermatophyta</taxon>
        <taxon>Magnoliopsida</taxon>
        <taxon>eudicotyledons</taxon>
        <taxon>Gunneridae</taxon>
        <taxon>Pentapetalae</taxon>
        <taxon>asterids</taxon>
        <taxon>lamiids</taxon>
        <taxon>Lamiales</taxon>
        <taxon>Oleaceae</taxon>
        <taxon>Oleeae</taxon>
        <taxon>Olea</taxon>
    </lineage>
</organism>
<dbReference type="Proteomes" id="UP000594638">
    <property type="component" value="Unassembled WGS sequence"/>
</dbReference>
<keyword evidence="3" id="KW-1185">Reference proteome</keyword>
<dbReference type="SUPFAM" id="SSF47473">
    <property type="entry name" value="EF-hand"/>
    <property type="match status" value="1"/>
</dbReference>
<name>A0A8S0Q2X1_OLEEU</name>
<dbReference type="Gene3D" id="1.10.238.10">
    <property type="entry name" value="EF-hand"/>
    <property type="match status" value="1"/>
</dbReference>
<evidence type="ECO:0000313" key="3">
    <source>
        <dbReference type="Proteomes" id="UP000594638"/>
    </source>
</evidence>
<proteinExistence type="predicted"/>
<dbReference type="Pfam" id="PF09279">
    <property type="entry name" value="EF-hand_like"/>
    <property type="match status" value="1"/>
</dbReference>
<comment type="caution">
    <text evidence="2">The sequence shown here is derived from an EMBL/GenBank/DDBJ whole genome shotgun (WGS) entry which is preliminary data.</text>
</comment>
<evidence type="ECO:0000313" key="2">
    <source>
        <dbReference type="EMBL" id="CAA2961939.1"/>
    </source>
</evidence>
<gene>
    <name evidence="2" type="ORF">OLEA9_A019973</name>
</gene>
<evidence type="ECO:0000259" key="1">
    <source>
        <dbReference type="Pfam" id="PF09279"/>
    </source>
</evidence>
<dbReference type="InterPro" id="IPR015359">
    <property type="entry name" value="PLC_EF-hand-like"/>
</dbReference>
<reference evidence="2 3" key="1">
    <citation type="submission" date="2019-12" db="EMBL/GenBank/DDBJ databases">
        <authorList>
            <person name="Alioto T."/>
            <person name="Alioto T."/>
            <person name="Gomez Garrido J."/>
        </authorList>
    </citation>
    <scope>NUCLEOTIDE SEQUENCE [LARGE SCALE GENOMIC DNA]</scope>
</reference>
<feature type="domain" description="Phosphoinositide-specific phospholipase C EF-hand-like" evidence="1">
    <location>
        <begin position="25"/>
        <end position="94"/>
    </location>
</feature>
<dbReference type="Gramene" id="OE9A019973T1">
    <property type="protein sequence ID" value="OE9A019973C1"/>
    <property type="gene ID" value="OE9A019973"/>
</dbReference>